<accession>U4QWU2</accession>
<dbReference type="AlphaFoldDB" id="U4QWU2"/>
<evidence type="ECO:0000313" key="2">
    <source>
        <dbReference type="EMBL" id="EPR07801.1"/>
    </source>
</evidence>
<keyword evidence="1" id="KW-0472">Membrane</keyword>
<evidence type="ECO:0000313" key="3">
    <source>
        <dbReference type="Proteomes" id="UP000016860"/>
    </source>
</evidence>
<dbReference type="PATRIC" id="fig|1330534.3.peg.3995"/>
<feature type="transmembrane region" description="Helical" evidence="1">
    <location>
        <begin position="69"/>
        <end position="87"/>
    </location>
</feature>
<organism evidence="2 3">
    <name type="scientific">Ruminiclostridium papyrosolvens C7</name>
    <dbReference type="NCBI Taxonomy" id="1330534"/>
    <lineage>
        <taxon>Bacteria</taxon>
        <taxon>Bacillati</taxon>
        <taxon>Bacillota</taxon>
        <taxon>Clostridia</taxon>
        <taxon>Eubacteriales</taxon>
        <taxon>Oscillospiraceae</taxon>
        <taxon>Ruminiclostridium</taxon>
    </lineage>
</organism>
<evidence type="ECO:0000256" key="1">
    <source>
        <dbReference type="SAM" id="Phobius"/>
    </source>
</evidence>
<sequence>MNNGIEEKNRNCEVTPEQMNIFFKKIHKNKFERRIVNINKNLWILILLTPLPFIISMINALSVFKISQIYFYLLYCLSFIFIAHAYIKTYNRAFNNLDTYNKQFYILYLLRNRLEVCSNECKVEDERKKIIKELNQIGMHFNWLIYDSLKFYRKINLFNISVEEQYLRDFYISLNKRVLPNLRKGLYLSEISIVIKNLLKITYNLIPNYENINKITNPHKYSIDLFAECINDLNTIPIVEEDKDEKKSIKLKIKRFFKLENNLNLIIIPILIFCLYLLMCKASISEVTASVFVGIATATLIPLLKKQ</sequence>
<feature type="transmembrane region" description="Helical" evidence="1">
    <location>
        <begin position="262"/>
        <end position="278"/>
    </location>
</feature>
<protein>
    <submittedName>
        <fullName evidence="2">Uncharacterized protein</fullName>
    </submittedName>
</protein>
<reference evidence="2 3" key="1">
    <citation type="journal article" date="2013" name="Genome Announc.">
        <title>Draft Genome Sequence of the Cellulolytic Bacterium Clostridium papyrosolvens C7 (ATCC 700395).</title>
        <authorList>
            <person name="Zepeda V."/>
            <person name="Dassa B."/>
            <person name="Borovok I."/>
            <person name="Lamed R."/>
            <person name="Bayer E.A."/>
            <person name="Cate J.H."/>
        </authorList>
    </citation>
    <scope>NUCLEOTIDE SEQUENCE [LARGE SCALE GENOMIC DNA]</scope>
    <source>
        <strain evidence="2 3">C7</strain>
    </source>
</reference>
<comment type="caution">
    <text evidence="2">The sequence shown here is derived from an EMBL/GenBank/DDBJ whole genome shotgun (WGS) entry which is preliminary data.</text>
</comment>
<dbReference type="Proteomes" id="UP000016860">
    <property type="component" value="Unassembled WGS sequence"/>
</dbReference>
<keyword evidence="1" id="KW-0812">Transmembrane</keyword>
<proteinExistence type="predicted"/>
<feature type="transmembrane region" description="Helical" evidence="1">
    <location>
        <begin position="42"/>
        <end position="63"/>
    </location>
</feature>
<dbReference type="EMBL" id="ATAY01000098">
    <property type="protein sequence ID" value="EPR07801.1"/>
    <property type="molecule type" value="Genomic_DNA"/>
</dbReference>
<keyword evidence="1" id="KW-1133">Transmembrane helix</keyword>
<dbReference type="RefSeq" id="WP_020817370.1">
    <property type="nucleotide sequence ID" value="NZ_ATAY01000098.1"/>
</dbReference>
<dbReference type="STRING" id="1330534.L323_20110"/>
<name>U4QWU2_9FIRM</name>
<gene>
    <name evidence="2" type="ORF">L323_20110</name>
</gene>
<feature type="transmembrane region" description="Helical" evidence="1">
    <location>
        <begin position="284"/>
        <end position="304"/>
    </location>
</feature>